<comment type="caution">
    <text evidence="3">The sequence shown here is derived from an EMBL/GenBank/DDBJ whole genome shotgun (WGS) entry which is preliminary data.</text>
</comment>
<dbReference type="AlphaFoldDB" id="A0A9P8PJX9"/>
<keyword evidence="2" id="KW-0472">Membrane</keyword>
<evidence type="ECO:0000313" key="4">
    <source>
        <dbReference type="Proteomes" id="UP000769528"/>
    </source>
</evidence>
<dbReference type="OrthoDB" id="3980365at2759"/>
<reference evidence="3" key="1">
    <citation type="journal article" date="2021" name="Open Biol.">
        <title>Shared evolutionary footprints suggest mitochondrial oxidative damage underlies multiple complex I losses in fungi.</title>
        <authorList>
            <person name="Schikora-Tamarit M.A."/>
            <person name="Marcet-Houben M."/>
            <person name="Nosek J."/>
            <person name="Gabaldon T."/>
        </authorList>
    </citation>
    <scope>NUCLEOTIDE SEQUENCE</scope>
    <source>
        <strain evidence="3">CBS6341</strain>
    </source>
</reference>
<dbReference type="Proteomes" id="UP000769528">
    <property type="component" value="Unassembled WGS sequence"/>
</dbReference>
<keyword evidence="1" id="KW-0175">Coiled coil</keyword>
<feature type="coiled-coil region" evidence="1">
    <location>
        <begin position="137"/>
        <end position="164"/>
    </location>
</feature>
<gene>
    <name evidence="3" type="ORF">WICMUC_004180</name>
</gene>
<evidence type="ECO:0000256" key="2">
    <source>
        <dbReference type="SAM" id="Phobius"/>
    </source>
</evidence>
<accession>A0A9P8PJX9</accession>
<feature type="transmembrane region" description="Helical" evidence="2">
    <location>
        <begin position="32"/>
        <end position="55"/>
    </location>
</feature>
<keyword evidence="2" id="KW-1133">Transmembrane helix</keyword>
<evidence type="ECO:0000313" key="3">
    <source>
        <dbReference type="EMBL" id="KAH3672774.1"/>
    </source>
</evidence>
<sequence length="221" mass="25785">MSARQIAFPEDIKSSKEIHFETPSALKYINSLLYRSGTLLSLTYFLLICILQPLLQLQYEKRVEFQSYVLKKARFILSLIINHNKSLPSIAYKVRNKIYSDAQVQTEISEDNTESWRPKQISFYPHSSAVTDSTSKTHSINRNLKKLSNIVNELKDQYIEINEINPCLFQVKKFQGRIDYYKNLKLFKDTKTSKRSANESDSTSIRNEIRTIKGWYLNGQV</sequence>
<keyword evidence="4" id="KW-1185">Reference proteome</keyword>
<protein>
    <submittedName>
        <fullName evidence="3">Uncharacterized protein</fullName>
    </submittedName>
</protein>
<name>A0A9P8PJX9_9ASCO</name>
<proteinExistence type="predicted"/>
<reference evidence="3" key="2">
    <citation type="submission" date="2021-01" db="EMBL/GenBank/DDBJ databases">
        <authorList>
            <person name="Schikora-Tamarit M.A."/>
        </authorList>
    </citation>
    <scope>NUCLEOTIDE SEQUENCE</scope>
    <source>
        <strain evidence="3">CBS6341</strain>
    </source>
</reference>
<keyword evidence="2" id="KW-0812">Transmembrane</keyword>
<dbReference type="EMBL" id="JAEUBF010001113">
    <property type="protein sequence ID" value="KAH3672774.1"/>
    <property type="molecule type" value="Genomic_DNA"/>
</dbReference>
<evidence type="ECO:0000256" key="1">
    <source>
        <dbReference type="SAM" id="Coils"/>
    </source>
</evidence>
<organism evidence="3 4">
    <name type="scientific">Wickerhamomyces mucosus</name>
    <dbReference type="NCBI Taxonomy" id="1378264"/>
    <lineage>
        <taxon>Eukaryota</taxon>
        <taxon>Fungi</taxon>
        <taxon>Dikarya</taxon>
        <taxon>Ascomycota</taxon>
        <taxon>Saccharomycotina</taxon>
        <taxon>Saccharomycetes</taxon>
        <taxon>Phaffomycetales</taxon>
        <taxon>Wickerhamomycetaceae</taxon>
        <taxon>Wickerhamomyces</taxon>
    </lineage>
</organism>